<dbReference type="SUPFAM" id="SSF55073">
    <property type="entry name" value="Nucleotide cyclase"/>
    <property type="match status" value="1"/>
</dbReference>
<name>A0A7C4RSN2_9BACT</name>
<protein>
    <submittedName>
        <fullName evidence="4">Adenylate/guanylate cyclase domain-containing response regulator</fullName>
    </submittedName>
</protein>
<evidence type="ECO:0000259" key="3">
    <source>
        <dbReference type="PROSITE" id="PS50125"/>
    </source>
</evidence>
<dbReference type="EMBL" id="DSUH01000233">
    <property type="protein sequence ID" value="HGU33197.1"/>
    <property type="molecule type" value="Genomic_DNA"/>
</dbReference>
<gene>
    <name evidence="4" type="ORF">ENS29_10125</name>
</gene>
<dbReference type="PROSITE" id="PS50110">
    <property type="entry name" value="RESPONSE_REGULATORY"/>
    <property type="match status" value="1"/>
</dbReference>
<dbReference type="PANTHER" id="PTHR43081:SF1">
    <property type="entry name" value="ADENYLATE CYCLASE, TERMINAL-DIFFERENTIATION SPECIFIC"/>
    <property type="match status" value="1"/>
</dbReference>
<dbReference type="CDD" id="cd07302">
    <property type="entry name" value="CHD"/>
    <property type="match status" value="1"/>
</dbReference>
<dbReference type="InterPro" id="IPR050697">
    <property type="entry name" value="Adenylyl/Guanylyl_Cyclase_3/4"/>
</dbReference>
<dbReference type="SUPFAM" id="SSF52172">
    <property type="entry name" value="CheY-like"/>
    <property type="match status" value="1"/>
</dbReference>
<reference evidence="4" key="1">
    <citation type="journal article" date="2020" name="mSystems">
        <title>Genome- and Community-Level Interaction Insights into Carbon Utilization and Element Cycling Functions of Hydrothermarchaeota in Hydrothermal Sediment.</title>
        <authorList>
            <person name="Zhou Z."/>
            <person name="Liu Y."/>
            <person name="Xu W."/>
            <person name="Pan J."/>
            <person name="Luo Z.H."/>
            <person name="Li M."/>
        </authorList>
    </citation>
    <scope>NUCLEOTIDE SEQUENCE [LARGE SCALE GENOMIC DNA]</scope>
    <source>
        <strain evidence="4">SpSt-477</strain>
    </source>
</reference>
<dbReference type="InterPro" id="IPR011006">
    <property type="entry name" value="CheY-like_superfamily"/>
</dbReference>
<dbReference type="GO" id="GO:0000160">
    <property type="term" value="P:phosphorelay signal transduction system"/>
    <property type="evidence" value="ECO:0007669"/>
    <property type="project" value="InterPro"/>
</dbReference>
<comment type="caution">
    <text evidence="4">The sequence shown here is derived from an EMBL/GenBank/DDBJ whole genome shotgun (WGS) entry which is preliminary data.</text>
</comment>
<dbReference type="CDD" id="cd17569">
    <property type="entry name" value="REC_HupR-like"/>
    <property type="match status" value="1"/>
</dbReference>
<accession>A0A7C4RSN2</accession>
<dbReference type="Gene3D" id="3.40.50.2300">
    <property type="match status" value="1"/>
</dbReference>
<dbReference type="PROSITE" id="PS50125">
    <property type="entry name" value="GUANYLATE_CYCLASE_2"/>
    <property type="match status" value="1"/>
</dbReference>
<feature type="domain" description="Response regulatory" evidence="2">
    <location>
        <begin position="3"/>
        <end position="119"/>
    </location>
</feature>
<keyword evidence="1" id="KW-0597">Phosphoprotein</keyword>
<feature type="modified residue" description="4-aspartylphosphate" evidence="1">
    <location>
        <position position="54"/>
    </location>
</feature>
<dbReference type="Pfam" id="PF00211">
    <property type="entry name" value="Guanylate_cyc"/>
    <property type="match status" value="1"/>
</dbReference>
<evidence type="ECO:0000313" key="4">
    <source>
        <dbReference type="EMBL" id="HGU33197.1"/>
    </source>
</evidence>
<evidence type="ECO:0000256" key="1">
    <source>
        <dbReference type="PROSITE-ProRule" id="PRU00169"/>
    </source>
</evidence>
<dbReference type="GO" id="GO:0006171">
    <property type="term" value="P:cAMP biosynthetic process"/>
    <property type="evidence" value="ECO:0007669"/>
    <property type="project" value="TreeGrafter"/>
</dbReference>
<evidence type="ECO:0000259" key="2">
    <source>
        <dbReference type="PROSITE" id="PS50110"/>
    </source>
</evidence>
<dbReference type="Pfam" id="PF00072">
    <property type="entry name" value="Response_reg"/>
    <property type="match status" value="1"/>
</dbReference>
<organism evidence="4">
    <name type="scientific">Desulfatirhabdium butyrativorans</name>
    <dbReference type="NCBI Taxonomy" id="340467"/>
    <lineage>
        <taxon>Bacteria</taxon>
        <taxon>Pseudomonadati</taxon>
        <taxon>Thermodesulfobacteriota</taxon>
        <taxon>Desulfobacteria</taxon>
        <taxon>Desulfobacterales</taxon>
        <taxon>Desulfatirhabdiaceae</taxon>
        <taxon>Desulfatirhabdium</taxon>
    </lineage>
</organism>
<dbReference type="AlphaFoldDB" id="A0A7C4RSN2"/>
<dbReference type="InterPro" id="IPR001054">
    <property type="entry name" value="A/G_cyclase"/>
</dbReference>
<dbReference type="SMART" id="SM00044">
    <property type="entry name" value="CYCc"/>
    <property type="match status" value="1"/>
</dbReference>
<dbReference type="SMART" id="SM00448">
    <property type="entry name" value="REC"/>
    <property type="match status" value="1"/>
</dbReference>
<proteinExistence type="predicted"/>
<feature type="domain" description="Guanylate cyclase" evidence="3">
    <location>
        <begin position="151"/>
        <end position="283"/>
    </location>
</feature>
<dbReference type="PANTHER" id="PTHR43081">
    <property type="entry name" value="ADENYLATE CYCLASE, TERMINAL-DIFFERENTIATION SPECIFIC-RELATED"/>
    <property type="match status" value="1"/>
</dbReference>
<sequence length="328" mass="36601">MNGLLIIDDDEGVRRALVRALKREPYVIHVTESGEEAIAFLEEHAASVSTVICDFKMPGMNGIETLDAIGKRYPEITRIVLTAYATMDMAIDAVNQGVDGFLTKPFDNVDLRTQIREIQTRKRLRQFVSEEVYREIAVAPDALLPRFQEASILFADIRGFTAMSRNRIPEEIADFLNRHYFGPMGEIVYEHHGVTDKWIGDSIMAVFGAFRMLENHADHAVKAAVAMQEKAGQINGEIARGPFRLEIGIGIASGNVFSGVLGSLRKKEFTSIGMPVNLASRLQRVAKGGEIWISAQTRQLLKKTTNNAVPVQLRVKGFEEPVEVYRIL</sequence>
<dbReference type="Gene3D" id="3.30.70.1230">
    <property type="entry name" value="Nucleotide cyclase"/>
    <property type="match status" value="1"/>
</dbReference>
<dbReference type="InterPro" id="IPR029787">
    <property type="entry name" value="Nucleotide_cyclase"/>
</dbReference>
<dbReference type="InterPro" id="IPR001789">
    <property type="entry name" value="Sig_transdc_resp-reg_receiver"/>
</dbReference>
<dbReference type="GO" id="GO:0004016">
    <property type="term" value="F:adenylate cyclase activity"/>
    <property type="evidence" value="ECO:0007669"/>
    <property type="project" value="UniProtKB-ARBA"/>
</dbReference>